<keyword evidence="2" id="KW-0813">Transport</keyword>
<dbReference type="Pfam" id="PF08344">
    <property type="entry name" value="TRP_2"/>
    <property type="match status" value="1"/>
</dbReference>
<evidence type="ECO:0000256" key="9">
    <source>
        <dbReference type="SAM" id="Phobius"/>
    </source>
</evidence>
<dbReference type="Ensembl" id="ENSCINT00000035546.1">
    <property type="protein sequence ID" value="ENSCINP00000030011.1"/>
    <property type="gene ID" value="ENSCING00000024776.1"/>
</dbReference>
<dbReference type="Proteomes" id="UP000008144">
    <property type="component" value="Chromosome 9"/>
</dbReference>
<evidence type="ECO:0000256" key="8">
    <source>
        <dbReference type="ARBA" id="ARBA00023303"/>
    </source>
</evidence>
<evidence type="ECO:0000259" key="10">
    <source>
        <dbReference type="SMART" id="SM01420"/>
    </source>
</evidence>
<dbReference type="Pfam" id="PF12796">
    <property type="entry name" value="Ank_2"/>
    <property type="match status" value="1"/>
</dbReference>
<reference evidence="11" key="3">
    <citation type="submission" date="2025-08" db="UniProtKB">
        <authorList>
            <consortium name="Ensembl"/>
        </authorList>
    </citation>
    <scope>IDENTIFICATION</scope>
</reference>
<organism evidence="11 12">
    <name type="scientific">Ciona intestinalis</name>
    <name type="common">Transparent sea squirt</name>
    <name type="synonym">Ascidia intestinalis</name>
    <dbReference type="NCBI Taxonomy" id="7719"/>
    <lineage>
        <taxon>Eukaryota</taxon>
        <taxon>Metazoa</taxon>
        <taxon>Chordata</taxon>
        <taxon>Tunicata</taxon>
        <taxon>Ascidiacea</taxon>
        <taxon>Phlebobranchia</taxon>
        <taxon>Cionidae</taxon>
        <taxon>Ciona</taxon>
    </lineage>
</organism>
<reference evidence="11" key="4">
    <citation type="submission" date="2025-09" db="UniProtKB">
        <authorList>
            <consortium name="Ensembl"/>
        </authorList>
    </citation>
    <scope>IDENTIFICATION</scope>
</reference>
<feature type="transmembrane region" description="Helical" evidence="9">
    <location>
        <begin position="326"/>
        <end position="346"/>
    </location>
</feature>
<dbReference type="GeneTree" id="ENSGT01060000248594"/>
<feature type="domain" description="Transient receptor ion channel" evidence="10">
    <location>
        <begin position="136"/>
        <end position="192"/>
    </location>
</feature>
<evidence type="ECO:0000256" key="3">
    <source>
        <dbReference type="ARBA" id="ARBA00022692"/>
    </source>
</evidence>
<dbReference type="InParanoid" id="H2XK29"/>
<keyword evidence="12" id="KW-1185">Reference proteome</keyword>
<dbReference type="Gene3D" id="1.25.40.20">
    <property type="entry name" value="Ankyrin repeat-containing domain"/>
    <property type="match status" value="1"/>
</dbReference>
<dbReference type="PANTHER" id="PTHR10117:SF54">
    <property type="entry name" value="TRANSIENT RECEPTOR POTENTIAL-GAMMA PROTEIN"/>
    <property type="match status" value="1"/>
</dbReference>
<dbReference type="SUPFAM" id="SSF48403">
    <property type="entry name" value="Ankyrin repeat"/>
    <property type="match status" value="1"/>
</dbReference>
<dbReference type="InterPro" id="IPR013122">
    <property type="entry name" value="PKD1_2_channel"/>
</dbReference>
<reference evidence="12" key="1">
    <citation type="journal article" date="2002" name="Science">
        <title>The draft genome of Ciona intestinalis: insights into chordate and vertebrate origins.</title>
        <authorList>
            <person name="Dehal P."/>
            <person name="Satou Y."/>
            <person name="Campbell R.K."/>
            <person name="Chapman J."/>
            <person name="Degnan B."/>
            <person name="De Tomaso A."/>
            <person name="Davidson B."/>
            <person name="Di Gregorio A."/>
            <person name="Gelpke M."/>
            <person name="Goodstein D.M."/>
            <person name="Harafuji N."/>
            <person name="Hastings K.E."/>
            <person name="Ho I."/>
            <person name="Hotta K."/>
            <person name="Huang W."/>
            <person name="Kawashima T."/>
            <person name="Lemaire P."/>
            <person name="Martinez D."/>
            <person name="Meinertzhagen I.A."/>
            <person name="Necula S."/>
            <person name="Nonaka M."/>
            <person name="Putnam N."/>
            <person name="Rash S."/>
            <person name="Saiga H."/>
            <person name="Satake M."/>
            <person name="Terry A."/>
            <person name="Yamada L."/>
            <person name="Wang H.G."/>
            <person name="Awazu S."/>
            <person name="Azumi K."/>
            <person name="Boore J."/>
            <person name="Branno M."/>
            <person name="Chin-Bow S."/>
            <person name="DeSantis R."/>
            <person name="Doyle S."/>
            <person name="Francino P."/>
            <person name="Keys D.N."/>
            <person name="Haga S."/>
            <person name="Hayashi H."/>
            <person name="Hino K."/>
            <person name="Imai K.S."/>
            <person name="Inaba K."/>
            <person name="Kano S."/>
            <person name="Kobayashi K."/>
            <person name="Kobayashi M."/>
            <person name="Lee B.I."/>
            <person name="Makabe K.W."/>
            <person name="Manohar C."/>
            <person name="Matassi G."/>
            <person name="Medina M."/>
            <person name="Mochizuki Y."/>
            <person name="Mount S."/>
            <person name="Morishita T."/>
            <person name="Miura S."/>
            <person name="Nakayama A."/>
            <person name="Nishizaka S."/>
            <person name="Nomoto H."/>
            <person name="Ohta F."/>
            <person name="Oishi K."/>
            <person name="Rigoutsos I."/>
            <person name="Sano M."/>
            <person name="Sasaki A."/>
            <person name="Sasakura Y."/>
            <person name="Shoguchi E."/>
            <person name="Shin-i T."/>
            <person name="Spagnuolo A."/>
            <person name="Stainier D."/>
            <person name="Suzuki M.M."/>
            <person name="Tassy O."/>
            <person name="Takatori N."/>
            <person name="Tokuoka M."/>
            <person name="Yagi K."/>
            <person name="Yoshizaki F."/>
            <person name="Wada S."/>
            <person name="Zhang C."/>
            <person name="Hyatt P.D."/>
            <person name="Larimer F."/>
            <person name="Detter C."/>
            <person name="Doggett N."/>
            <person name="Glavina T."/>
            <person name="Hawkins T."/>
            <person name="Richardson P."/>
            <person name="Lucas S."/>
            <person name="Kohara Y."/>
            <person name="Levine M."/>
            <person name="Satoh N."/>
            <person name="Rokhsar D.S."/>
        </authorList>
    </citation>
    <scope>NUCLEOTIDE SEQUENCE [LARGE SCALE GENOMIC DNA]</scope>
</reference>
<feature type="transmembrane region" description="Helical" evidence="9">
    <location>
        <begin position="448"/>
        <end position="466"/>
    </location>
</feature>
<keyword evidence="7 9" id="KW-0472">Membrane</keyword>
<keyword evidence="3 9" id="KW-0812">Transmembrane</keyword>
<protein>
    <recommendedName>
        <fullName evidence="10">Transient receptor ion channel domain-containing protein</fullName>
    </recommendedName>
</protein>
<proteinExistence type="predicted"/>
<evidence type="ECO:0000256" key="5">
    <source>
        <dbReference type="ARBA" id="ARBA00022989"/>
    </source>
</evidence>
<dbReference type="OMA" id="FLCHAMS"/>
<dbReference type="InterPro" id="IPR013555">
    <property type="entry name" value="TRP_dom"/>
</dbReference>
<dbReference type="HOGENOM" id="CLU_005716_4_2_1"/>
<dbReference type="AlphaFoldDB" id="H2XK29"/>
<keyword evidence="8" id="KW-0407">Ion channel</keyword>
<comment type="subcellular location">
    <subcellularLocation>
        <location evidence="1">Membrane</location>
        <topology evidence="1">Multi-pass membrane protein</topology>
    </subcellularLocation>
</comment>
<feature type="transmembrane region" description="Helical" evidence="9">
    <location>
        <begin position="487"/>
        <end position="508"/>
    </location>
</feature>
<evidence type="ECO:0000256" key="7">
    <source>
        <dbReference type="ARBA" id="ARBA00023136"/>
    </source>
</evidence>
<sequence length="527" mass="60836">GDLEGLQTLFQEQTYYLFHLNVNCVDSLDRTALSLSTLNHHLDVVKFLLGEDVFGIKLGDALFYAIQCEFIEAIELLLEKDPQTSLQVQPGTTSPFEPGLTPFMLAAHKNNYKILSVLYKMRHLINVIHDNELLQDEGFDPYSWDAVMERLLHYRARASPAFMLLMYKDPLNSSMDLFSELHELARREREVEEAYLQMANRCETFALQLLEEVRSANELADLMRYDLDDDMDDVSELDDPGESDRITPERRLQAIKYEMKDFVTSDNSQLALIYIQKGSMFRRLKGFKGSVVQVLFGMLFPVLSMAFLIAPQSSFGCLMKNPTIKFWCWVISEVVFVIMLLVNTILMQTNTFKDLDAQNVITDINILCLTLQISPLLVVAYFWVLGKFIQEIREVFHQGLREYLSDVWNWNDLFTILLYTCFMILRIVHIIQNNGDLTRGTPYWHETMFQALPLSDICIAVSYILIHMRIMELLRAARRFGPLQVSLDLMLHDAIRFAIIFGIIFLAFGSGITELYTPYGENKNCSC</sequence>
<feature type="transmembrane region" description="Helical" evidence="9">
    <location>
        <begin position="290"/>
        <end position="310"/>
    </location>
</feature>
<evidence type="ECO:0000256" key="1">
    <source>
        <dbReference type="ARBA" id="ARBA00004141"/>
    </source>
</evidence>
<evidence type="ECO:0000256" key="6">
    <source>
        <dbReference type="ARBA" id="ARBA00023065"/>
    </source>
</evidence>
<name>H2XK29_CIOIN</name>
<dbReference type="InterPro" id="IPR002153">
    <property type="entry name" value="TRPC_channel"/>
</dbReference>
<feature type="transmembrane region" description="Helical" evidence="9">
    <location>
        <begin position="407"/>
        <end position="428"/>
    </location>
</feature>
<dbReference type="EMBL" id="EAAA01002880">
    <property type="status" value="NOT_ANNOTATED_CDS"/>
    <property type="molecule type" value="Genomic_DNA"/>
</dbReference>
<dbReference type="SMART" id="SM01420">
    <property type="entry name" value="TRP_2"/>
    <property type="match status" value="1"/>
</dbReference>
<reference evidence="11" key="2">
    <citation type="journal article" date="2008" name="Genome Biol.">
        <title>Improved genome assembly and evidence-based global gene model set for the chordate Ciona intestinalis: new insight into intron and operon populations.</title>
        <authorList>
            <person name="Satou Y."/>
            <person name="Mineta K."/>
            <person name="Ogasawara M."/>
            <person name="Sasakura Y."/>
            <person name="Shoguchi E."/>
            <person name="Ueno K."/>
            <person name="Yamada L."/>
            <person name="Matsumoto J."/>
            <person name="Wasserscheid J."/>
            <person name="Dewar K."/>
            <person name="Wiley G.B."/>
            <person name="Macmil S.L."/>
            <person name="Roe B.A."/>
            <person name="Zeller R.W."/>
            <person name="Hastings K.E."/>
            <person name="Lemaire P."/>
            <person name="Lindquist E."/>
            <person name="Endo T."/>
            <person name="Hotta K."/>
            <person name="Inaba K."/>
        </authorList>
    </citation>
    <scope>NUCLEOTIDE SEQUENCE [LARGE SCALE GENOMIC DNA]</scope>
    <source>
        <strain evidence="11">wild type</strain>
    </source>
</reference>
<evidence type="ECO:0000313" key="11">
    <source>
        <dbReference type="Ensembl" id="ENSCINP00000030011.1"/>
    </source>
</evidence>
<keyword evidence="4" id="KW-0677">Repeat</keyword>
<keyword evidence="6" id="KW-0406">Ion transport</keyword>
<keyword evidence="5 9" id="KW-1133">Transmembrane helix</keyword>
<dbReference type="InterPro" id="IPR036770">
    <property type="entry name" value="Ankyrin_rpt-contain_sf"/>
</dbReference>
<dbReference type="Pfam" id="PF08016">
    <property type="entry name" value="PKD_channel"/>
    <property type="match status" value="1"/>
</dbReference>
<evidence type="ECO:0000313" key="12">
    <source>
        <dbReference type="Proteomes" id="UP000008144"/>
    </source>
</evidence>
<evidence type="ECO:0000256" key="4">
    <source>
        <dbReference type="ARBA" id="ARBA00022737"/>
    </source>
</evidence>
<evidence type="ECO:0000256" key="2">
    <source>
        <dbReference type="ARBA" id="ARBA00022448"/>
    </source>
</evidence>
<dbReference type="GO" id="GO:0005262">
    <property type="term" value="F:calcium channel activity"/>
    <property type="evidence" value="ECO:0007669"/>
    <property type="project" value="InterPro"/>
</dbReference>
<dbReference type="InterPro" id="IPR002110">
    <property type="entry name" value="Ankyrin_rpt"/>
</dbReference>
<dbReference type="GO" id="GO:0016020">
    <property type="term" value="C:membrane"/>
    <property type="evidence" value="ECO:0007669"/>
    <property type="project" value="UniProtKB-SubCell"/>
</dbReference>
<feature type="transmembrane region" description="Helical" evidence="9">
    <location>
        <begin position="366"/>
        <end position="386"/>
    </location>
</feature>
<dbReference type="PANTHER" id="PTHR10117">
    <property type="entry name" value="TRANSIENT RECEPTOR POTENTIAL CHANNEL"/>
    <property type="match status" value="1"/>
</dbReference>
<accession>H2XK29</accession>